<evidence type="ECO:0000256" key="4">
    <source>
        <dbReference type="ARBA" id="ARBA00023125"/>
    </source>
</evidence>
<sequence length="716" mass="80115">MAAMANSNEQRRVTKRSSNACARCRRQKIKCSGLQPCANCSKRNLRCVFDDRDNKIMVTQGYLLDLEQKVARLERGQGFAARASEPRHGDQNAAERVERSVSQDGQPRRASRPSPGETWESSPRGDRANLETAELTNPLIESPSKFMSSSTGRSFYLGTSSNWSFHGQLLNLVHQHIRRTPLPGADLLFDGSAYHLPWDGSRSLPDSSTPIVPSIDYAMFLINAVKFHCAQLVHLFEEDDFMANLHAFYSNTENGARKGSLWYIQFLLIIAFGKTFVQRKHHDFRPPGADFFVHALQLLPDTNRLCREPFLAAEVLCCIALYLQALDSRNAAHVTIGQAMRIALAQGMHTDMPVADLGEPLVQRSRKIWWTVYILDRQMTSLMGLPQSIRDDDISCQLPRFSGSAQRAAALKMQIKLARIYAEIARTVYGSKGRLRKKFVLSIKAVLDDVAAIAEELRDSFPLHGDERVGGISRMPAHLHLLYYQTIVVATRPLLFCCVKKVFESPREVGPLVSSRKIRPLLNMSLEASQKILNILESLQDQGLLETFLPWDLDSLFVSTMVLILTRFVDESLLDSRSPWLDKAFAFLDTMVSSGNRIAEFRIVELRKLEEMLSEYSATRGQEIGASTIDQSGLEHGQRTAAPPFPADIHSTANLLPSEDTMAMYTGLSDESSGFGEDLTAEQILAVAESMDLGGTDWLSSFATMDNYQMVDPPNM</sequence>
<dbReference type="EMBL" id="ML987198">
    <property type="protein sequence ID" value="KAF2246381.1"/>
    <property type="molecule type" value="Genomic_DNA"/>
</dbReference>
<protein>
    <submittedName>
        <fullName evidence="9">Zn(II)2Cys6 transcription factor</fullName>
    </submittedName>
</protein>
<dbReference type="OrthoDB" id="3990906at2759"/>
<keyword evidence="6" id="KW-0539">Nucleus</keyword>
<keyword evidence="5" id="KW-0804">Transcription</keyword>
<feature type="compositionally biased region" description="Basic and acidic residues" evidence="7">
    <location>
        <begin position="84"/>
        <end position="101"/>
    </location>
</feature>
<proteinExistence type="predicted"/>
<dbReference type="GO" id="GO:0000981">
    <property type="term" value="F:DNA-binding transcription factor activity, RNA polymerase II-specific"/>
    <property type="evidence" value="ECO:0007669"/>
    <property type="project" value="InterPro"/>
</dbReference>
<dbReference type="PROSITE" id="PS00463">
    <property type="entry name" value="ZN2_CY6_FUNGAL_1"/>
    <property type="match status" value="1"/>
</dbReference>
<dbReference type="GO" id="GO:0045944">
    <property type="term" value="P:positive regulation of transcription by RNA polymerase II"/>
    <property type="evidence" value="ECO:0007669"/>
    <property type="project" value="TreeGrafter"/>
</dbReference>
<dbReference type="SMART" id="SM00906">
    <property type="entry name" value="Fungal_trans"/>
    <property type="match status" value="1"/>
</dbReference>
<feature type="region of interest" description="Disordered" evidence="7">
    <location>
        <begin position="80"/>
        <end position="128"/>
    </location>
</feature>
<dbReference type="PANTHER" id="PTHR47540">
    <property type="entry name" value="THIAMINE REPRESSIBLE GENES REGULATORY PROTEIN THI5"/>
    <property type="match status" value="1"/>
</dbReference>
<dbReference type="Pfam" id="PF00172">
    <property type="entry name" value="Zn_clus"/>
    <property type="match status" value="1"/>
</dbReference>
<accession>A0A6A6I7N4</accession>
<evidence type="ECO:0000256" key="3">
    <source>
        <dbReference type="ARBA" id="ARBA00023015"/>
    </source>
</evidence>
<dbReference type="GO" id="GO:0043565">
    <property type="term" value="F:sequence-specific DNA binding"/>
    <property type="evidence" value="ECO:0007669"/>
    <property type="project" value="TreeGrafter"/>
</dbReference>
<dbReference type="InterPro" id="IPR001138">
    <property type="entry name" value="Zn2Cys6_DnaBD"/>
</dbReference>
<evidence type="ECO:0000256" key="1">
    <source>
        <dbReference type="ARBA" id="ARBA00004123"/>
    </source>
</evidence>
<dbReference type="PROSITE" id="PS50048">
    <property type="entry name" value="ZN2_CY6_FUNGAL_2"/>
    <property type="match status" value="1"/>
</dbReference>
<dbReference type="GeneID" id="54577916"/>
<dbReference type="AlphaFoldDB" id="A0A6A6I7N4"/>
<dbReference type="PANTHER" id="PTHR47540:SF6">
    <property type="entry name" value="ZN(II)2CYS6 TRANSCRIPTION FACTOR (EUROFUNG)"/>
    <property type="match status" value="1"/>
</dbReference>
<evidence type="ECO:0000256" key="2">
    <source>
        <dbReference type="ARBA" id="ARBA00022723"/>
    </source>
</evidence>
<comment type="subcellular location">
    <subcellularLocation>
        <location evidence="1">Nucleus</location>
    </subcellularLocation>
</comment>
<evidence type="ECO:0000256" key="5">
    <source>
        <dbReference type="ARBA" id="ARBA00023163"/>
    </source>
</evidence>
<dbReference type="GO" id="GO:0008270">
    <property type="term" value="F:zinc ion binding"/>
    <property type="evidence" value="ECO:0007669"/>
    <property type="project" value="InterPro"/>
</dbReference>
<name>A0A6A6I7N4_9PLEO</name>
<gene>
    <name evidence="9" type="ORF">BU26DRAFT_44542</name>
</gene>
<dbReference type="GO" id="GO:0006351">
    <property type="term" value="P:DNA-templated transcription"/>
    <property type="evidence" value="ECO:0007669"/>
    <property type="project" value="InterPro"/>
</dbReference>
<organism evidence="9 10">
    <name type="scientific">Trematosphaeria pertusa</name>
    <dbReference type="NCBI Taxonomy" id="390896"/>
    <lineage>
        <taxon>Eukaryota</taxon>
        <taxon>Fungi</taxon>
        <taxon>Dikarya</taxon>
        <taxon>Ascomycota</taxon>
        <taxon>Pezizomycotina</taxon>
        <taxon>Dothideomycetes</taxon>
        <taxon>Pleosporomycetidae</taxon>
        <taxon>Pleosporales</taxon>
        <taxon>Massarineae</taxon>
        <taxon>Trematosphaeriaceae</taxon>
        <taxon>Trematosphaeria</taxon>
    </lineage>
</organism>
<dbReference type="GO" id="GO:0005634">
    <property type="term" value="C:nucleus"/>
    <property type="evidence" value="ECO:0007669"/>
    <property type="project" value="UniProtKB-SubCell"/>
</dbReference>
<keyword evidence="10" id="KW-1185">Reference proteome</keyword>
<dbReference type="SUPFAM" id="SSF57701">
    <property type="entry name" value="Zn2/Cys6 DNA-binding domain"/>
    <property type="match status" value="1"/>
</dbReference>
<feature type="domain" description="Zn(2)-C6 fungal-type" evidence="8">
    <location>
        <begin position="20"/>
        <end position="49"/>
    </location>
</feature>
<dbReference type="InterPro" id="IPR051711">
    <property type="entry name" value="Stress_Response_Reg"/>
</dbReference>
<keyword evidence="4" id="KW-0238">DNA-binding</keyword>
<dbReference type="CDD" id="cd12148">
    <property type="entry name" value="fungal_TF_MHR"/>
    <property type="match status" value="1"/>
</dbReference>
<dbReference type="SMART" id="SM00066">
    <property type="entry name" value="GAL4"/>
    <property type="match status" value="1"/>
</dbReference>
<reference evidence="9" key="1">
    <citation type="journal article" date="2020" name="Stud. Mycol.">
        <title>101 Dothideomycetes genomes: a test case for predicting lifestyles and emergence of pathogens.</title>
        <authorList>
            <person name="Haridas S."/>
            <person name="Albert R."/>
            <person name="Binder M."/>
            <person name="Bloem J."/>
            <person name="Labutti K."/>
            <person name="Salamov A."/>
            <person name="Andreopoulos B."/>
            <person name="Baker S."/>
            <person name="Barry K."/>
            <person name="Bills G."/>
            <person name="Bluhm B."/>
            <person name="Cannon C."/>
            <person name="Castanera R."/>
            <person name="Culley D."/>
            <person name="Daum C."/>
            <person name="Ezra D."/>
            <person name="Gonzalez J."/>
            <person name="Henrissat B."/>
            <person name="Kuo A."/>
            <person name="Liang C."/>
            <person name="Lipzen A."/>
            <person name="Lutzoni F."/>
            <person name="Magnuson J."/>
            <person name="Mondo S."/>
            <person name="Nolan M."/>
            <person name="Ohm R."/>
            <person name="Pangilinan J."/>
            <person name="Park H.-J."/>
            <person name="Ramirez L."/>
            <person name="Alfaro M."/>
            <person name="Sun H."/>
            <person name="Tritt A."/>
            <person name="Yoshinaga Y."/>
            <person name="Zwiers L.-H."/>
            <person name="Turgeon B."/>
            <person name="Goodwin S."/>
            <person name="Spatafora J."/>
            <person name="Crous P."/>
            <person name="Grigoriev I."/>
        </authorList>
    </citation>
    <scope>NUCLEOTIDE SEQUENCE</scope>
    <source>
        <strain evidence="9">CBS 122368</strain>
    </source>
</reference>
<evidence type="ECO:0000259" key="8">
    <source>
        <dbReference type="PROSITE" id="PS50048"/>
    </source>
</evidence>
<keyword evidence="2" id="KW-0479">Metal-binding</keyword>
<dbReference type="Gene3D" id="4.10.240.10">
    <property type="entry name" value="Zn(2)-C6 fungal-type DNA-binding domain"/>
    <property type="match status" value="1"/>
</dbReference>
<dbReference type="RefSeq" id="XP_033681385.1">
    <property type="nucleotide sequence ID" value="XM_033824586.1"/>
</dbReference>
<evidence type="ECO:0000256" key="6">
    <source>
        <dbReference type="ARBA" id="ARBA00023242"/>
    </source>
</evidence>
<dbReference type="InterPro" id="IPR036864">
    <property type="entry name" value="Zn2-C6_fun-type_DNA-bd_sf"/>
</dbReference>
<evidence type="ECO:0000256" key="7">
    <source>
        <dbReference type="SAM" id="MobiDB-lite"/>
    </source>
</evidence>
<evidence type="ECO:0000313" key="10">
    <source>
        <dbReference type="Proteomes" id="UP000800094"/>
    </source>
</evidence>
<dbReference type="Proteomes" id="UP000800094">
    <property type="component" value="Unassembled WGS sequence"/>
</dbReference>
<dbReference type="CDD" id="cd00067">
    <property type="entry name" value="GAL4"/>
    <property type="match status" value="1"/>
</dbReference>
<dbReference type="InterPro" id="IPR007219">
    <property type="entry name" value="XnlR_reg_dom"/>
</dbReference>
<dbReference type="Pfam" id="PF04082">
    <property type="entry name" value="Fungal_trans"/>
    <property type="match status" value="1"/>
</dbReference>
<evidence type="ECO:0000313" key="9">
    <source>
        <dbReference type="EMBL" id="KAF2246381.1"/>
    </source>
</evidence>
<keyword evidence="3" id="KW-0805">Transcription regulation</keyword>